<comment type="caution">
    <text evidence="16">The sequence shown here is derived from an EMBL/GenBank/DDBJ whole genome shotgun (WGS) entry which is preliminary data.</text>
</comment>
<feature type="binding site" evidence="11">
    <location>
        <position position="313"/>
    </location>
    <ligand>
        <name>Mg(2+)</name>
        <dbReference type="ChEBI" id="CHEBI:18420"/>
        <label>1</label>
    </ligand>
</feature>
<keyword evidence="6 13" id="KW-0805">Transcription regulation</keyword>
<dbReference type="PROSITE" id="PS00726">
    <property type="entry name" value="AP_NUCLEASE_F1_1"/>
    <property type="match status" value="1"/>
</dbReference>
<dbReference type="PROSITE" id="PS51325">
    <property type="entry name" value="ALPHA_BOX"/>
    <property type="match status" value="1"/>
</dbReference>
<comment type="similarity">
    <text evidence="2">Belongs to the DNA repair enzymes AP/ExoA family.</text>
</comment>
<feature type="active site" evidence="10">
    <location>
        <position position="157"/>
    </location>
</feature>
<dbReference type="PROSITE" id="PS00728">
    <property type="entry name" value="AP_NUCLEASE_F1_3"/>
    <property type="match status" value="1"/>
</dbReference>
<dbReference type="STRING" id="656916.A0A2G7FSN8"/>
<keyword evidence="11" id="KW-0464">Manganese</keyword>
<feature type="compositionally biased region" description="Polar residues" evidence="14">
    <location>
        <begin position="454"/>
        <end position="468"/>
    </location>
</feature>
<keyword evidence="5 11" id="KW-0460">Magnesium</keyword>
<feature type="site" description="Interaction with DNA substrate" evidence="12">
    <location>
        <position position="314"/>
    </location>
</feature>
<evidence type="ECO:0000256" key="7">
    <source>
        <dbReference type="ARBA" id="ARBA00023125"/>
    </source>
</evidence>
<feature type="domain" description="Alpha box" evidence="15">
    <location>
        <begin position="659"/>
        <end position="714"/>
    </location>
</feature>
<keyword evidence="7 13" id="KW-0238">DNA-binding</keyword>
<keyword evidence="16" id="KW-0456">Lyase</keyword>
<keyword evidence="4" id="KW-0378">Hydrolase</keyword>
<protein>
    <submittedName>
        <fullName evidence="16">DNA lyase</fullName>
    </submittedName>
</protein>
<sequence>MGFRITTWNVNGIRNPFAYEPWRGKRTFEAMFEILEADIVVLQETKIQRKDLRDDMVLVPGWDCHFSLPRSKKGYSGVVIYTRNATCAPLRAEEGLTGVLCPPNSSIPFRDLPLDRQIGGYPTTEQLSTLELDAATLDSEGRCVILEFPAFVLLGLYCPANRDESRDSFRQGFLDLMDARIRNLVAMGKRVFVTGDLNISRGEIDAAHASEAIRKGTTTEDEFISAPARRLFNQLVYSGKVIGERDEGREQPALFDICRSFHPNRRGMYTCWEQKINARPGNYGSRIDYVLCSLNMQDWFCKSDIQEGLMGSDHCPVYAIFKDSVCLDGQQVNMLDIMNPPGMFENGERRQEYTTKLLLPTSGRLIPEFDKRRSIKDMFSRKSDMSSQKLPTTSALTACASIREQVYKIDAEENSLRASNPSFPIANSSPTPKGTVRKRSEKSDPPPLVKRSKSFPSQTRTTSVSAQRTLKGFFKPKGVVSSQISETKTPDTPVQAMERSSGPLPASSTISQPEEQKDLQSIRSVPVAPTSYIDSSGPAAPSVGQNSEAVIDPIVSKEDWSKLFAKKPVPMVSARMETTVSPLQRAFNAFLMTMPPEQLEELLKYLQDAKSQENTQSSYPKENLQSCLEFKADKNNGSNNPASANPRSSASRGKRASDAKRRPLNSFIAFRSYYSVMFPDLTQKAKSGILRFLWQNDPFKAKWAILAKAYSIIRDDHDSDVSLEPFLGLNAQFIGIIGPSRYLEVMGWQLDVDDQQQYTIARVKATTANEADISTNYSVNDIVKHCYTSGYVSEKNRKSKASNNNSAPVMAFAAQPTLVVHKNDSIRVSGNHTIVTDVYKTNPAMEISSPEQTEDTFSPNTSDLSTIADEPPLDAMEVVGICNRPQLYSDSSTSNCFDFDNIQFPGWDEENAMFTYDAALQTPLMPYDPLHHDPLEAYDFSRFVDI</sequence>
<gene>
    <name evidence="16" type="ORF">AARAC_005727</name>
</gene>
<dbReference type="Pfam" id="PF03372">
    <property type="entry name" value="Exo_endo_phos"/>
    <property type="match status" value="1"/>
</dbReference>
<feature type="binding site" evidence="11">
    <location>
        <position position="196"/>
    </location>
    <ligand>
        <name>Mg(2+)</name>
        <dbReference type="ChEBI" id="CHEBI:18420"/>
        <label>1</label>
    </ligand>
</feature>
<feature type="site" description="Important for catalytic activity" evidence="12">
    <location>
        <position position="288"/>
    </location>
</feature>
<keyword evidence="9 13" id="KW-0539">Nucleus</keyword>
<dbReference type="PANTHER" id="PTHR22748:SF4">
    <property type="entry name" value="DNA-(APURINIC OR APYRIMIDINIC SITE) ENDONUCLEASE 2"/>
    <property type="match status" value="1"/>
</dbReference>
<dbReference type="GO" id="GO:0046872">
    <property type="term" value="F:metal ion binding"/>
    <property type="evidence" value="ECO:0007669"/>
    <property type="project" value="UniProtKB-KW"/>
</dbReference>
<evidence type="ECO:0000256" key="10">
    <source>
        <dbReference type="PIRSR" id="PIRSR604808-1"/>
    </source>
</evidence>
<feature type="compositionally biased region" description="Low complexity" evidence="14">
    <location>
        <begin position="635"/>
        <end position="651"/>
    </location>
</feature>
<dbReference type="GO" id="GO:0008081">
    <property type="term" value="F:phosphoric diester hydrolase activity"/>
    <property type="evidence" value="ECO:0007669"/>
    <property type="project" value="TreeGrafter"/>
</dbReference>
<evidence type="ECO:0000256" key="2">
    <source>
        <dbReference type="ARBA" id="ARBA00007092"/>
    </source>
</evidence>
<dbReference type="PROSITE" id="PS51435">
    <property type="entry name" value="AP_NUCLEASE_F1_4"/>
    <property type="match status" value="1"/>
</dbReference>
<feature type="binding site" evidence="11">
    <location>
        <position position="198"/>
    </location>
    <ligand>
        <name>Mg(2+)</name>
        <dbReference type="ChEBI" id="CHEBI:18420"/>
        <label>1</label>
    </ligand>
</feature>
<dbReference type="GO" id="GO:0006284">
    <property type="term" value="P:base-excision repair"/>
    <property type="evidence" value="ECO:0007669"/>
    <property type="project" value="TreeGrafter"/>
</dbReference>
<evidence type="ECO:0000256" key="9">
    <source>
        <dbReference type="ARBA" id="ARBA00023242"/>
    </source>
</evidence>
<dbReference type="EMBL" id="NEXV01000431">
    <property type="protein sequence ID" value="PIG83634.1"/>
    <property type="molecule type" value="Genomic_DNA"/>
</dbReference>
<name>A0A2G7FSN8_9EURO</name>
<keyword evidence="3 11" id="KW-0479">Metal-binding</keyword>
<comment type="cofactor">
    <cofactor evidence="1">
        <name>Mn(2+)</name>
        <dbReference type="ChEBI" id="CHEBI:29035"/>
    </cofactor>
</comment>
<evidence type="ECO:0000256" key="8">
    <source>
        <dbReference type="ARBA" id="ARBA00023163"/>
    </source>
</evidence>
<dbReference type="InterPro" id="IPR005135">
    <property type="entry name" value="Endo/exonuclease/phosphatase"/>
</dbReference>
<dbReference type="AlphaFoldDB" id="A0A2G7FSN8"/>
<feature type="site" description="Transition state stabilizer" evidence="12">
    <location>
        <position position="198"/>
    </location>
</feature>
<dbReference type="GO" id="GO:0005634">
    <property type="term" value="C:nucleus"/>
    <property type="evidence" value="ECO:0007669"/>
    <property type="project" value="UniProtKB-SubCell"/>
</dbReference>
<accession>A0A2G7FSN8</accession>
<evidence type="ECO:0000256" key="11">
    <source>
        <dbReference type="PIRSR" id="PIRSR604808-2"/>
    </source>
</evidence>
<comment type="cofactor">
    <cofactor evidence="11">
        <name>Mg(2+)</name>
        <dbReference type="ChEBI" id="CHEBI:18420"/>
    </cofactor>
    <cofactor evidence="11">
        <name>Mn(2+)</name>
        <dbReference type="ChEBI" id="CHEBI:29035"/>
    </cofactor>
    <text evidence="11">Probably binds two magnesium or manganese ions per subunit.</text>
</comment>
<feature type="active site" description="Proton donor/acceptor" evidence="10">
    <location>
        <position position="196"/>
    </location>
</feature>
<evidence type="ECO:0000256" key="5">
    <source>
        <dbReference type="ARBA" id="ARBA00022842"/>
    </source>
</evidence>
<keyword evidence="17" id="KW-1185">Reference proteome</keyword>
<dbReference type="InterPro" id="IPR006856">
    <property type="entry name" value="MATalpha_HMGbox"/>
</dbReference>
<feature type="active site" description="Proton acceptor" evidence="10">
    <location>
        <position position="314"/>
    </location>
</feature>
<dbReference type="CDD" id="cd09088">
    <property type="entry name" value="Ape2-like_AP-endo"/>
    <property type="match status" value="1"/>
</dbReference>
<feature type="binding site" evidence="11">
    <location>
        <position position="44"/>
    </location>
    <ligand>
        <name>Mg(2+)</name>
        <dbReference type="ChEBI" id="CHEBI:18420"/>
        <label>1</label>
    </ligand>
</feature>
<dbReference type="Pfam" id="PF04769">
    <property type="entry name" value="MATalpha_HMGbox"/>
    <property type="match status" value="1"/>
</dbReference>
<evidence type="ECO:0000256" key="12">
    <source>
        <dbReference type="PIRSR" id="PIRSR604808-3"/>
    </source>
</evidence>
<evidence type="ECO:0000256" key="6">
    <source>
        <dbReference type="ARBA" id="ARBA00023015"/>
    </source>
</evidence>
<dbReference type="Proteomes" id="UP000231358">
    <property type="component" value="Unassembled WGS sequence"/>
</dbReference>
<dbReference type="InterPro" id="IPR020848">
    <property type="entry name" value="AP_endonuclease_F1_CS"/>
</dbReference>
<keyword evidence="8 13" id="KW-0804">Transcription</keyword>
<dbReference type="InterPro" id="IPR020847">
    <property type="entry name" value="AP_endonuclease_F1_BS"/>
</dbReference>
<feature type="region of interest" description="Disordered" evidence="14">
    <location>
        <begin position="418"/>
        <end position="522"/>
    </location>
</feature>
<dbReference type="FunFam" id="3.60.10.10:FF:000079">
    <property type="entry name" value="DNA-(apurinic or apyrimidinic site) lyase"/>
    <property type="match status" value="1"/>
</dbReference>
<dbReference type="GO" id="GO:0045895">
    <property type="term" value="P:positive regulation of mating-type specific transcription, DNA-templated"/>
    <property type="evidence" value="ECO:0007669"/>
    <property type="project" value="InterPro"/>
</dbReference>
<evidence type="ECO:0000256" key="13">
    <source>
        <dbReference type="RuleBase" id="RU003516"/>
    </source>
</evidence>
<comment type="subcellular location">
    <subcellularLocation>
        <location evidence="13">Nucleus</location>
    </subcellularLocation>
</comment>
<evidence type="ECO:0000313" key="16">
    <source>
        <dbReference type="EMBL" id="PIG83634.1"/>
    </source>
</evidence>
<dbReference type="GO" id="GO:0016829">
    <property type="term" value="F:lyase activity"/>
    <property type="evidence" value="ECO:0007669"/>
    <property type="project" value="UniProtKB-KW"/>
</dbReference>
<dbReference type="SUPFAM" id="SSF56219">
    <property type="entry name" value="DNase I-like"/>
    <property type="match status" value="1"/>
</dbReference>
<evidence type="ECO:0000256" key="3">
    <source>
        <dbReference type="ARBA" id="ARBA00022723"/>
    </source>
</evidence>
<dbReference type="GO" id="GO:0008311">
    <property type="term" value="F:double-stranded DNA 3'-5' DNA exonuclease activity"/>
    <property type="evidence" value="ECO:0007669"/>
    <property type="project" value="TreeGrafter"/>
</dbReference>
<dbReference type="GO" id="GO:0008301">
    <property type="term" value="F:DNA binding, bending"/>
    <property type="evidence" value="ECO:0007669"/>
    <property type="project" value="InterPro"/>
</dbReference>
<organism evidence="16 17">
    <name type="scientific">Aspergillus arachidicola</name>
    <dbReference type="NCBI Taxonomy" id="656916"/>
    <lineage>
        <taxon>Eukaryota</taxon>
        <taxon>Fungi</taxon>
        <taxon>Dikarya</taxon>
        <taxon>Ascomycota</taxon>
        <taxon>Pezizomycotina</taxon>
        <taxon>Eurotiomycetes</taxon>
        <taxon>Eurotiomycetidae</taxon>
        <taxon>Eurotiales</taxon>
        <taxon>Aspergillaceae</taxon>
        <taxon>Aspergillus</taxon>
        <taxon>Aspergillus subgen. Circumdati</taxon>
    </lineage>
</organism>
<feature type="compositionally biased region" description="Polar residues" evidence="14">
    <location>
        <begin position="418"/>
        <end position="432"/>
    </location>
</feature>
<evidence type="ECO:0000313" key="17">
    <source>
        <dbReference type="Proteomes" id="UP000231358"/>
    </source>
</evidence>
<dbReference type="Gene3D" id="3.60.10.10">
    <property type="entry name" value="Endonuclease/exonuclease/phosphatase"/>
    <property type="match status" value="1"/>
</dbReference>
<evidence type="ECO:0000259" key="15">
    <source>
        <dbReference type="PROSITE" id="PS51325"/>
    </source>
</evidence>
<feature type="compositionally biased region" description="Polar residues" evidence="14">
    <location>
        <begin position="480"/>
        <end position="492"/>
    </location>
</feature>
<evidence type="ECO:0000256" key="14">
    <source>
        <dbReference type="SAM" id="MobiDB-lite"/>
    </source>
</evidence>
<dbReference type="InterPro" id="IPR004808">
    <property type="entry name" value="AP_endonuc_1"/>
</dbReference>
<feature type="region of interest" description="Disordered" evidence="14">
    <location>
        <begin position="632"/>
        <end position="659"/>
    </location>
</feature>
<evidence type="ECO:0000256" key="1">
    <source>
        <dbReference type="ARBA" id="ARBA00001936"/>
    </source>
</evidence>
<proteinExistence type="inferred from homology"/>
<dbReference type="PANTHER" id="PTHR22748">
    <property type="entry name" value="AP ENDONUCLEASE"/>
    <property type="match status" value="1"/>
</dbReference>
<feature type="binding site" evidence="11">
    <location>
        <position position="9"/>
    </location>
    <ligand>
        <name>Mg(2+)</name>
        <dbReference type="ChEBI" id="CHEBI:18420"/>
        <label>1</label>
    </ligand>
</feature>
<dbReference type="GO" id="GO:0003906">
    <property type="term" value="F:DNA-(apurinic or apyrimidinic site) endonuclease activity"/>
    <property type="evidence" value="ECO:0007669"/>
    <property type="project" value="TreeGrafter"/>
</dbReference>
<evidence type="ECO:0000256" key="4">
    <source>
        <dbReference type="ARBA" id="ARBA00022801"/>
    </source>
</evidence>
<dbReference type="InterPro" id="IPR036691">
    <property type="entry name" value="Endo/exonu/phosph_ase_sf"/>
</dbReference>
<comment type="similarity">
    <text evidence="13">Belongs to the MATALPHA1 family.</text>
</comment>
<feature type="binding site" evidence="11">
    <location>
        <position position="314"/>
    </location>
    <ligand>
        <name>Mg(2+)</name>
        <dbReference type="ChEBI" id="CHEBI:18420"/>
        <label>1</label>
    </ligand>
</feature>
<reference evidence="16 17" key="1">
    <citation type="submission" date="2017-05" db="EMBL/GenBank/DDBJ databases">
        <title>Genome sequence for an aflatoxigenic pathogen of Argentinian peanut, Aspergillus arachidicola.</title>
        <authorList>
            <person name="Moore G."/>
            <person name="Beltz S.B."/>
            <person name="Mack B.M."/>
        </authorList>
    </citation>
    <scope>NUCLEOTIDE SEQUENCE [LARGE SCALE GENOMIC DNA]</scope>
    <source>
        <strain evidence="16 17">CBS 117610</strain>
    </source>
</reference>